<protein>
    <recommendedName>
        <fullName evidence="2">FecR protein domain-containing protein</fullName>
    </recommendedName>
</protein>
<feature type="domain" description="FecR protein" evidence="2">
    <location>
        <begin position="56"/>
        <end position="151"/>
    </location>
</feature>
<proteinExistence type="predicted"/>
<dbReference type="EMBL" id="MFNF01000061">
    <property type="protein sequence ID" value="OGG99060.1"/>
    <property type="molecule type" value="Genomic_DNA"/>
</dbReference>
<keyword evidence="1" id="KW-0732">Signal</keyword>
<evidence type="ECO:0000313" key="3">
    <source>
        <dbReference type="EMBL" id="OGG99060.1"/>
    </source>
</evidence>
<dbReference type="PANTHER" id="PTHR38731">
    <property type="entry name" value="LIPL45-RELATED LIPOPROTEIN-RELATED"/>
    <property type="match status" value="1"/>
</dbReference>
<dbReference type="AlphaFoldDB" id="A0A1F6GLW6"/>
<comment type="caution">
    <text evidence="3">The sequence shown here is derived from an EMBL/GenBank/DDBJ whole genome shotgun (WGS) entry which is preliminary data.</text>
</comment>
<dbReference type="InterPro" id="IPR006860">
    <property type="entry name" value="FecR"/>
</dbReference>
<feature type="chain" id="PRO_5009524750" description="FecR protein domain-containing protein" evidence="1">
    <location>
        <begin position="21"/>
        <end position="211"/>
    </location>
</feature>
<dbReference type="Pfam" id="PF04773">
    <property type="entry name" value="FecR"/>
    <property type="match status" value="1"/>
</dbReference>
<sequence>MRQLLTAFFGLVVTAQSVFAAPKIATLVLLDPVVQVIRSGKVLDIHKQETEIFGSDRIETGPEGKAKLAFENGDVVYLGPNSAVDLSAEQGKEAMKIDLNLTGKLRALVNRRPDRSFQVRTVNAVVGVKGTDFVVEEAASQTRVATFNGLVALASAQNGQSVDVPAGKQGAISPSGEVMPLTEIAGDILSGVEIAGKKLSIEEAAGSKVAP</sequence>
<evidence type="ECO:0000259" key="2">
    <source>
        <dbReference type="Pfam" id="PF04773"/>
    </source>
</evidence>
<dbReference type="Gene3D" id="2.60.120.1440">
    <property type="match status" value="1"/>
</dbReference>
<gene>
    <name evidence="3" type="ORF">A2557_09865</name>
</gene>
<accession>A0A1F6GLW6</accession>
<evidence type="ECO:0000313" key="4">
    <source>
        <dbReference type="Proteomes" id="UP000177583"/>
    </source>
</evidence>
<reference evidence="3 4" key="1">
    <citation type="journal article" date="2016" name="Nat. Commun.">
        <title>Thousands of microbial genomes shed light on interconnected biogeochemical processes in an aquifer system.</title>
        <authorList>
            <person name="Anantharaman K."/>
            <person name="Brown C.T."/>
            <person name="Hug L.A."/>
            <person name="Sharon I."/>
            <person name="Castelle C.J."/>
            <person name="Probst A.J."/>
            <person name="Thomas B.C."/>
            <person name="Singh A."/>
            <person name="Wilkins M.J."/>
            <person name="Karaoz U."/>
            <person name="Brodie E.L."/>
            <person name="Williams K.H."/>
            <person name="Hubbard S.S."/>
            <person name="Banfield J.F."/>
        </authorList>
    </citation>
    <scope>NUCLEOTIDE SEQUENCE [LARGE SCALE GENOMIC DNA]</scope>
</reference>
<evidence type="ECO:0000256" key="1">
    <source>
        <dbReference type="SAM" id="SignalP"/>
    </source>
</evidence>
<organism evidence="3 4">
    <name type="scientific">Candidatus Lambdaproteobacteria bacterium RIFOXYD2_FULL_56_26</name>
    <dbReference type="NCBI Taxonomy" id="1817773"/>
    <lineage>
        <taxon>Bacteria</taxon>
        <taxon>Pseudomonadati</taxon>
        <taxon>Pseudomonadota</taxon>
        <taxon>Candidatus Lambdaproteobacteria</taxon>
    </lineage>
</organism>
<name>A0A1F6GLW6_9PROT</name>
<dbReference type="Proteomes" id="UP000177583">
    <property type="component" value="Unassembled WGS sequence"/>
</dbReference>
<feature type="signal peptide" evidence="1">
    <location>
        <begin position="1"/>
        <end position="20"/>
    </location>
</feature>